<dbReference type="FunFam" id="3.40.50.300:FF:000695">
    <property type="entry name" value="Flagellar biosynthesis regulator FlhF"/>
    <property type="match status" value="1"/>
</dbReference>
<keyword evidence="16" id="KW-0282">Flagellum</keyword>
<keyword evidence="4" id="KW-0813">Transport</keyword>
<keyword evidence="16" id="KW-0966">Cell projection</keyword>
<dbReference type="Pfam" id="PF00448">
    <property type="entry name" value="SRP54"/>
    <property type="match status" value="1"/>
</dbReference>
<dbReference type="InterPro" id="IPR003593">
    <property type="entry name" value="AAA+_ATPase"/>
</dbReference>
<evidence type="ECO:0000256" key="13">
    <source>
        <dbReference type="ARBA" id="ARBA00030866"/>
    </source>
</evidence>
<dbReference type="CDD" id="cd17873">
    <property type="entry name" value="FlhF"/>
    <property type="match status" value="1"/>
</dbReference>
<keyword evidence="16" id="KW-0969">Cilium</keyword>
<evidence type="ECO:0000256" key="8">
    <source>
        <dbReference type="ARBA" id="ARBA00022927"/>
    </source>
</evidence>
<dbReference type="PANTHER" id="PTHR43134:SF3">
    <property type="entry name" value="FLAGELLAR BIOSYNTHESIS PROTEIN FLHF"/>
    <property type="match status" value="1"/>
</dbReference>
<keyword evidence="10" id="KW-0472">Membrane</keyword>
<evidence type="ECO:0000256" key="2">
    <source>
        <dbReference type="ARBA" id="ARBA00008531"/>
    </source>
</evidence>
<evidence type="ECO:0000256" key="11">
    <source>
        <dbReference type="ARBA" id="ARBA00023225"/>
    </source>
</evidence>
<organism evidence="16 17">
    <name type="scientific">Pirellulimonas nuda</name>
    <dbReference type="NCBI Taxonomy" id="2528009"/>
    <lineage>
        <taxon>Bacteria</taxon>
        <taxon>Pseudomonadati</taxon>
        <taxon>Planctomycetota</taxon>
        <taxon>Planctomycetia</taxon>
        <taxon>Pirellulales</taxon>
        <taxon>Lacipirellulaceae</taxon>
        <taxon>Pirellulimonas</taxon>
    </lineage>
</organism>
<evidence type="ECO:0000256" key="6">
    <source>
        <dbReference type="ARBA" id="ARBA00022741"/>
    </source>
</evidence>
<dbReference type="InterPro" id="IPR000897">
    <property type="entry name" value="SRP54_GTPase_dom"/>
</dbReference>
<name>A0A518D883_9BACT</name>
<evidence type="ECO:0000256" key="7">
    <source>
        <dbReference type="ARBA" id="ARBA00022795"/>
    </source>
</evidence>
<dbReference type="EMBL" id="CP036291">
    <property type="protein sequence ID" value="QDU87687.1"/>
    <property type="molecule type" value="Genomic_DNA"/>
</dbReference>
<keyword evidence="6" id="KW-0547">Nucleotide-binding</keyword>
<gene>
    <name evidence="16" type="primary">flhF</name>
    <name evidence="16" type="ORF">Pla175_10530</name>
</gene>
<keyword evidence="17" id="KW-1185">Reference proteome</keyword>
<dbReference type="GO" id="GO:0015031">
    <property type="term" value="P:protein transport"/>
    <property type="evidence" value="ECO:0007669"/>
    <property type="project" value="UniProtKB-KW"/>
</dbReference>
<keyword evidence="5" id="KW-1003">Cell membrane</keyword>
<reference evidence="16 17" key="1">
    <citation type="submission" date="2019-02" db="EMBL/GenBank/DDBJ databases">
        <title>Deep-cultivation of Planctomycetes and their phenomic and genomic characterization uncovers novel biology.</title>
        <authorList>
            <person name="Wiegand S."/>
            <person name="Jogler M."/>
            <person name="Boedeker C."/>
            <person name="Pinto D."/>
            <person name="Vollmers J."/>
            <person name="Rivas-Marin E."/>
            <person name="Kohn T."/>
            <person name="Peeters S.H."/>
            <person name="Heuer A."/>
            <person name="Rast P."/>
            <person name="Oberbeckmann S."/>
            <person name="Bunk B."/>
            <person name="Jeske O."/>
            <person name="Meyerdierks A."/>
            <person name="Storesund J.E."/>
            <person name="Kallscheuer N."/>
            <person name="Luecker S."/>
            <person name="Lage O.M."/>
            <person name="Pohl T."/>
            <person name="Merkel B.J."/>
            <person name="Hornburger P."/>
            <person name="Mueller R.-W."/>
            <person name="Bruemmer F."/>
            <person name="Labrenz M."/>
            <person name="Spormann A.M."/>
            <person name="Op den Camp H."/>
            <person name="Overmann J."/>
            <person name="Amann R."/>
            <person name="Jetten M.S.M."/>
            <person name="Mascher T."/>
            <person name="Medema M.H."/>
            <person name="Devos D.P."/>
            <person name="Kaster A.-K."/>
            <person name="Ovreas L."/>
            <person name="Rohde M."/>
            <person name="Galperin M.Y."/>
            <person name="Jogler C."/>
        </authorList>
    </citation>
    <scope>NUCLEOTIDE SEQUENCE [LARGE SCALE GENOMIC DNA]</scope>
    <source>
        <strain evidence="16 17">Pla175</strain>
    </source>
</reference>
<dbReference type="GO" id="GO:0005047">
    <property type="term" value="F:signal recognition particle binding"/>
    <property type="evidence" value="ECO:0007669"/>
    <property type="project" value="TreeGrafter"/>
</dbReference>
<dbReference type="GO" id="GO:0044781">
    <property type="term" value="P:bacterial-type flagellum organization"/>
    <property type="evidence" value="ECO:0007669"/>
    <property type="project" value="UniProtKB-KW"/>
</dbReference>
<dbReference type="SMART" id="SM00382">
    <property type="entry name" value="AAA"/>
    <property type="match status" value="1"/>
</dbReference>
<evidence type="ECO:0000256" key="9">
    <source>
        <dbReference type="ARBA" id="ARBA00023134"/>
    </source>
</evidence>
<evidence type="ECO:0000259" key="15">
    <source>
        <dbReference type="SMART" id="SM00962"/>
    </source>
</evidence>
<protein>
    <recommendedName>
        <fullName evidence="3">Flagellar biosynthesis protein FlhF</fullName>
    </recommendedName>
    <alternativeName>
        <fullName evidence="13">Flagella-associated GTP-binding protein</fullName>
    </alternativeName>
</protein>
<dbReference type="GO" id="GO:0005886">
    <property type="term" value="C:plasma membrane"/>
    <property type="evidence" value="ECO:0007669"/>
    <property type="project" value="UniProtKB-SubCell"/>
</dbReference>
<dbReference type="SUPFAM" id="SSF52540">
    <property type="entry name" value="P-loop containing nucleoside triphosphate hydrolases"/>
    <property type="match status" value="1"/>
</dbReference>
<evidence type="ECO:0000256" key="1">
    <source>
        <dbReference type="ARBA" id="ARBA00004413"/>
    </source>
</evidence>
<dbReference type="Gene3D" id="3.40.50.300">
    <property type="entry name" value="P-loop containing nucleotide triphosphate hydrolases"/>
    <property type="match status" value="1"/>
</dbReference>
<dbReference type="InterPro" id="IPR027417">
    <property type="entry name" value="P-loop_NTPase"/>
</dbReference>
<dbReference type="GO" id="GO:0003924">
    <property type="term" value="F:GTPase activity"/>
    <property type="evidence" value="ECO:0007669"/>
    <property type="project" value="InterPro"/>
</dbReference>
<dbReference type="PANTHER" id="PTHR43134">
    <property type="entry name" value="SIGNAL RECOGNITION PARTICLE RECEPTOR SUBUNIT ALPHA"/>
    <property type="match status" value="1"/>
</dbReference>
<evidence type="ECO:0000313" key="16">
    <source>
        <dbReference type="EMBL" id="QDU87687.1"/>
    </source>
</evidence>
<dbReference type="GO" id="GO:0005525">
    <property type="term" value="F:GTP binding"/>
    <property type="evidence" value="ECO:0007669"/>
    <property type="project" value="UniProtKB-KW"/>
</dbReference>
<feature type="domain" description="SRP54-type proteins GTP-binding" evidence="15">
    <location>
        <begin position="159"/>
        <end position="350"/>
    </location>
</feature>
<dbReference type="RefSeq" id="WP_197527278.1">
    <property type="nucleotide sequence ID" value="NZ_CP036291.1"/>
</dbReference>
<dbReference type="SMART" id="SM00962">
    <property type="entry name" value="SRP54"/>
    <property type="match status" value="1"/>
</dbReference>
<dbReference type="KEGG" id="pnd:Pla175_10530"/>
<evidence type="ECO:0000256" key="10">
    <source>
        <dbReference type="ARBA" id="ARBA00023136"/>
    </source>
</evidence>
<dbReference type="InterPro" id="IPR047040">
    <property type="entry name" value="FlhF__GTPase_dom"/>
</dbReference>
<evidence type="ECO:0000256" key="3">
    <source>
        <dbReference type="ARBA" id="ARBA00014919"/>
    </source>
</evidence>
<comment type="similarity">
    <text evidence="2">Belongs to the GTP-binding SRP family.</text>
</comment>
<proteinExistence type="inferred from homology"/>
<evidence type="ECO:0000256" key="5">
    <source>
        <dbReference type="ARBA" id="ARBA00022475"/>
    </source>
</evidence>
<evidence type="ECO:0000256" key="4">
    <source>
        <dbReference type="ARBA" id="ARBA00022448"/>
    </source>
</evidence>
<evidence type="ECO:0000313" key="17">
    <source>
        <dbReference type="Proteomes" id="UP000317429"/>
    </source>
</evidence>
<accession>A0A518D883</accession>
<keyword evidence="9" id="KW-0342">GTP-binding</keyword>
<evidence type="ECO:0000259" key="14">
    <source>
        <dbReference type="SMART" id="SM00382"/>
    </source>
</evidence>
<evidence type="ECO:0000256" key="12">
    <source>
        <dbReference type="ARBA" id="ARBA00025337"/>
    </source>
</evidence>
<dbReference type="AlphaFoldDB" id="A0A518D883"/>
<comment type="function">
    <text evidence="12">Necessary for flagellar biosynthesis. May be involved in translocation of the flagellum.</text>
</comment>
<dbReference type="Proteomes" id="UP000317429">
    <property type="component" value="Chromosome"/>
</dbReference>
<keyword evidence="7" id="KW-1005">Bacterial flagellum biogenesis</keyword>
<keyword evidence="11" id="KW-1006">Bacterial flagellum protein export</keyword>
<feature type="domain" description="AAA+ ATPase" evidence="14">
    <location>
        <begin position="158"/>
        <end position="305"/>
    </location>
</feature>
<dbReference type="Gene3D" id="1.20.120.1380">
    <property type="entry name" value="Flagellar FlhF biosynthesis protein, N domain"/>
    <property type="match status" value="1"/>
</dbReference>
<sequence>MSSIHTFRAKTLREALDAVRRQLGPDAAVLDARERGVGLMGRLMGTRCVEVTAAERRELTPPPEQRELDYRGRFQDQLRERYAPPADPGDVQRTQQQALGRLLERLGPEFGRERAQALLDGFPPPPDDQFDARLEAWAAQRLADRLEVTGPIEPGSGRPRVVALVGPTGVGKTTTIAKLAAGYRLRQHRRVGLVTVDTYRVAAVDQLRAYAEIIDLPMEVVSTPRQMIAAIGGMRGLDLVLIDTAGQSPRDAARLADLRGVLDAAEADQTHLVLSATSSVLGAKAVHKAFAPTGFDAILWTKLDESSCMSAVAALALDGAAPVSYVTDGQGVPDDISVAAPEALATRVLEARPF</sequence>
<dbReference type="GO" id="GO:0006614">
    <property type="term" value="P:SRP-dependent cotranslational protein targeting to membrane"/>
    <property type="evidence" value="ECO:0007669"/>
    <property type="project" value="InterPro"/>
</dbReference>
<comment type="subcellular location">
    <subcellularLocation>
        <location evidence="1">Cell membrane</location>
        <topology evidence="1">Peripheral membrane protein</topology>
        <orientation evidence="1">Cytoplasmic side</orientation>
    </subcellularLocation>
</comment>
<keyword evidence="8" id="KW-0653">Protein transport</keyword>